<dbReference type="PANTHER" id="PTHR13076:SF9">
    <property type="entry name" value="COILED-COIL AND C2 DOMAIN-CONTAINING PROTEIN 1-LIKE"/>
    <property type="match status" value="1"/>
</dbReference>
<dbReference type="AlphaFoldDB" id="A0A7E4VF73"/>
<dbReference type="InterPro" id="IPR006608">
    <property type="entry name" value="CC2D1A/B_DM14"/>
</dbReference>
<keyword evidence="4" id="KW-1185">Reference proteome</keyword>
<reference evidence="5" key="2">
    <citation type="submission" date="2020-10" db="UniProtKB">
        <authorList>
            <consortium name="WormBaseParasite"/>
        </authorList>
    </citation>
    <scope>IDENTIFICATION</scope>
</reference>
<feature type="compositionally biased region" description="Pro residues" evidence="2">
    <location>
        <begin position="114"/>
        <end position="137"/>
    </location>
</feature>
<feature type="region of interest" description="Disordered" evidence="2">
    <location>
        <begin position="54"/>
        <end position="223"/>
    </location>
</feature>
<feature type="compositionally biased region" description="Low complexity" evidence="2">
    <location>
        <begin position="171"/>
        <end position="187"/>
    </location>
</feature>
<dbReference type="SUPFAM" id="SSF49562">
    <property type="entry name" value="C2 domain (Calcium/lipid-binding domain, CaLB)"/>
    <property type="match status" value="1"/>
</dbReference>
<dbReference type="WBParaSite" id="Pan_g20180.t1">
    <property type="protein sequence ID" value="Pan_g20180.t1"/>
    <property type="gene ID" value="Pan_g20180"/>
</dbReference>
<evidence type="ECO:0000256" key="1">
    <source>
        <dbReference type="ARBA" id="ARBA00010672"/>
    </source>
</evidence>
<dbReference type="Proteomes" id="UP000492821">
    <property type="component" value="Unassembled WGS sequence"/>
</dbReference>
<evidence type="ECO:0000313" key="5">
    <source>
        <dbReference type="WBParaSite" id="Pan_g20180.t1"/>
    </source>
</evidence>
<feature type="domain" description="C2" evidence="3">
    <location>
        <begin position="565"/>
        <end position="700"/>
    </location>
</feature>
<dbReference type="InterPro" id="IPR039725">
    <property type="entry name" value="CC2D1A/B"/>
</dbReference>
<accession>A0A7E4VF73</accession>
<dbReference type="SMART" id="SM00239">
    <property type="entry name" value="C2"/>
    <property type="match status" value="1"/>
</dbReference>
<protein>
    <submittedName>
        <fullName evidence="5">C2 domain-containing protein</fullName>
    </submittedName>
</protein>
<dbReference type="PANTHER" id="PTHR13076">
    <property type="entry name" value="COILED-COIL AND C2 DOMAIN-CONTAINING PROTEIN 1-LIKE"/>
    <property type="match status" value="1"/>
</dbReference>
<dbReference type="SMART" id="SM00685">
    <property type="entry name" value="DM14"/>
    <property type="match status" value="2"/>
</dbReference>
<evidence type="ECO:0000256" key="2">
    <source>
        <dbReference type="SAM" id="MobiDB-lite"/>
    </source>
</evidence>
<dbReference type="InterPro" id="IPR035892">
    <property type="entry name" value="C2_domain_sf"/>
</dbReference>
<dbReference type="Gene3D" id="2.60.40.150">
    <property type="entry name" value="C2 domain"/>
    <property type="match status" value="1"/>
</dbReference>
<comment type="similarity">
    <text evidence="1">Belongs to the CC2D1 family.</text>
</comment>
<reference evidence="4" key="1">
    <citation type="journal article" date="2013" name="Genetics">
        <title>The draft genome and transcriptome of Panagrellus redivivus are shaped by the harsh demands of a free-living lifestyle.</title>
        <authorList>
            <person name="Srinivasan J."/>
            <person name="Dillman A.R."/>
            <person name="Macchietto M.G."/>
            <person name="Heikkinen L."/>
            <person name="Lakso M."/>
            <person name="Fracchia K.M."/>
            <person name="Antoshechkin I."/>
            <person name="Mortazavi A."/>
            <person name="Wong G."/>
            <person name="Sternberg P.W."/>
        </authorList>
    </citation>
    <scope>NUCLEOTIDE SEQUENCE [LARGE SCALE GENOMIC DNA]</scope>
    <source>
        <strain evidence="4">MT8872</strain>
    </source>
</reference>
<dbReference type="GO" id="GO:0001227">
    <property type="term" value="F:DNA-binding transcription repressor activity, RNA polymerase II-specific"/>
    <property type="evidence" value="ECO:0007669"/>
    <property type="project" value="InterPro"/>
</dbReference>
<evidence type="ECO:0000259" key="3">
    <source>
        <dbReference type="PROSITE" id="PS50004"/>
    </source>
</evidence>
<proteinExistence type="inferred from homology"/>
<organism evidence="4 5">
    <name type="scientific">Panagrellus redivivus</name>
    <name type="common">Microworm</name>
    <dbReference type="NCBI Taxonomy" id="6233"/>
    <lineage>
        <taxon>Eukaryota</taxon>
        <taxon>Metazoa</taxon>
        <taxon>Ecdysozoa</taxon>
        <taxon>Nematoda</taxon>
        <taxon>Chromadorea</taxon>
        <taxon>Rhabditida</taxon>
        <taxon>Tylenchina</taxon>
        <taxon>Panagrolaimomorpha</taxon>
        <taxon>Panagrolaimoidea</taxon>
        <taxon>Panagrolaimidae</taxon>
        <taxon>Panagrellus</taxon>
    </lineage>
</organism>
<name>A0A7E4VF73_PANRE</name>
<sequence>MGRTCLSRLLSVVYRKKETSDEEIPQTSMDLSSLGMSLEDVEFNDAELEAELKALSGAPAAKPKARPPPRQTSELTQAELADALRDKNYDDIDDMDLSGDEDLENELAALMGSNPPPPAPAPAPVPPKRAAPPPARPPLAKQPVSVGGIAGPQNEAPSRPQPAGPPPPLPARTSSVVSPTSPTTAAPTSPPPVAPPPVLSTPAAPAPAEPSPAPAEEDTSNLSEADKARRILKHRLEAYRKNLALATEAGDAPHITEFKAIVDMFEQACEMAAENEVTMADLEGVPATPKLYRKISTPTTLLEDLQQRHKMLLELAAESQQKGEGARARRYERMANQFKDAVSSCQKGRVVAVAELPPVPGLKPLEEMPYAKNQKPAAGPAPRQPGAVKAAVDAIAAGGVPGPSATKLGHHQKSTAIEGDTQQQNELRFLLDRQEQFKIAAVRAKQAGDMNTAKEMLLTAKNLEPMIRSSEAGLPVDIRQVPVPPQAGVSAKLMRQVSVGADARLQEVEKSLLSQLTFCEQQGSAFRQLNDAKSSLLFDKLLKETKLDLLHFRQLLNSRTVPKVNISQVTLPTTNQPTVNGVAEDQLEIKVVGIEKLKVADGYKPHHLAIYVKVTFGYPRENPQTFKTTTISGTDNPEFGEVMVFNIDRKMKPLVRAIKSKPIKFEVFQKGSFLRSDKHWGTAEVSLAPLEKQAVITTSSEIIGERRARTGGRVTVQVRVARPITESDTGLANRRKAPTVQKQWIRIER</sequence>
<dbReference type="PROSITE" id="PS50004">
    <property type="entry name" value="C2"/>
    <property type="match status" value="1"/>
</dbReference>
<evidence type="ECO:0000313" key="4">
    <source>
        <dbReference type="Proteomes" id="UP000492821"/>
    </source>
</evidence>
<feature type="compositionally biased region" description="Pro residues" evidence="2">
    <location>
        <begin position="159"/>
        <end position="170"/>
    </location>
</feature>
<feature type="compositionally biased region" description="Acidic residues" evidence="2">
    <location>
        <begin position="91"/>
        <end position="105"/>
    </location>
</feature>
<dbReference type="InterPro" id="IPR000008">
    <property type="entry name" value="C2_dom"/>
</dbReference>
<dbReference type="Pfam" id="PF21528">
    <property type="entry name" value="CC2D1A-B_DM14"/>
    <property type="match status" value="1"/>
</dbReference>
<dbReference type="Pfam" id="PF00168">
    <property type="entry name" value="C2"/>
    <property type="match status" value="1"/>
</dbReference>
<feature type="compositionally biased region" description="Pro residues" evidence="2">
    <location>
        <begin position="188"/>
        <end position="213"/>
    </location>
</feature>